<dbReference type="AlphaFoldDB" id="A0A8J3VW14"/>
<evidence type="ECO:0000313" key="1">
    <source>
        <dbReference type="EMBL" id="GIH21267.1"/>
    </source>
</evidence>
<dbReference type="Proteomes" id="UP000642748">
    <property type="component" value="Unassembled WGS sequence"/>
</dbReference>
<reference evidence="1" key="1">
    <citation type="submission" date="2021-01" db="EMBL/GenBank/DDBJ databases">
        <title>Whole genome shotgun sequence of Rugosimonospora africana NBRC 104875.</title>
        <authorList>
            <person name="Komaki H."/>
            <person name="Tamura T."/>
        </authorList>
    </citation>
    <scope>NUCLEOTIDE SEQUENCE</scope>
    <source>
        <strain evidence="1">NBRC 104875</strain>
    </source>
</reference>
<organism evidence="1 2">
    <name type="scientific">Rugosimonospora africana</name>
    <dbReference type="NCBI Taxonomy" id="556532"/>
    <lineage>
        <taxon>Bacteria</taxon>
        <taxon>Bacillati</taxon>
        <taxon>Actinomycetota</taxon>
        <taxon>Actinomycetes</taxon>
        <taxon>Micromonosporales</taxon>
        <taxon>Micromonosporaceae</taxon>
        <taxon>Rugosimonospora</taxon>
    </lineage>
</organism>
<protein>
    <submittedName>
        <fullName evidence="1">Uncharacterized protein</fullName>
    </submittedName>
</protein>
<proteinExistence type="predicted"/>
<evidence type="ECO:0000313" key="2">
    <source>
        <dbReference type="Proteomes" id="UP000642748"/>
    </source>
</evidence>
<sequence>MSYAKLQPVKISPDVLESAATDPASPAWDVIWNDSCHQGTCDPASAVLLPWLARTSTTFSPQEREKMVVLAGRIAVDAPDASRAEYTQELAALRALAMDCLSSASSDSMFIYLQQAILGFDGDEIWGKELDRINDGEVDVQCPDCREELLVDLEPEDSSIEPGLSSELAGRLHTEALQANRDSVATLLTYLFGRLSCPNCGTRFNLADHLAGVSYPQAS</sequence>
<accession>A0A8J3VW14</accession>
<comment type="caution">
    <text evidence="1">The sequence shown here is derived from an EMBL/GenBank/DDBJ whole genome shotgun (WGS) entry which is preliminary data.</text>
</comment>
<gene>
    <name evidence="1" type="ORF">Raf01_94390</name>
</gene>
<name>A0A8J3VW14_9ACTN</name>
<keyword evidence="2" id="KW-1185">Reference proteome</keyword>
<dbReference type="EMBL" id="BONZ01000121">
    <property type="protein sequence ID" value="GIH21267.1"/>
    <property type="molecule type" value="Genomic_DNA"/>
</dbReference>